<dbReference type="Proteomes" id="UP001060215">
    <property type="component" value="Chromosome 15"/>
</dbReference>
<keyword evidence="2" id="KW-1185">Reference proteome</keyword>
<proteinExistence type="predicted"/>
<reference evidence="1 2" key="1">
    <citation type="journal article" date="2022" name="Plant J.">
        <title>Chromosome-level genome of Camellia lanceoleosa provides a valuable resource for understanding genome evolution and self-incompatibility.</title>
        <authorList>
            <person name="Gong W."/>
            <person name="Xiao S."/>
            <person name="Wang L."/>
            <person name="Liao Z."/>
            <person name="Chang Y."/>
            <person name="Mo W."/>
            <person name="Hu G."/>
            <person name="Li W."/>
            <person name="Zhao G."/>
            <person name="Zhu H."/>
            <person name="Hu X."/>
            <person name="Ji K."/>
            <person name="Xiang X."/>
            <person name="Song Q."/>
            <person name="Yuan D."/>
            <person name="Jin S."/>
            <person name="Zhang L."/>
        </authorList>
    </citation>
    <scope>NUCLEOTIDE SEQUENCE [LARGE SCALE GENOMIC DNA]</scope>
    <source>
        <strain evidence="1">SQ_2022a</strain>
    </source>
</reference>
<dbReference type="EMBL" id="CM045772">
    <property type="protein sequence ID" value="KAI7985995.1"/>
    <property type="molecule type" value="Genomic_DNA"/>
</dbReference>
<organism evidence="1 2">
    <name type="scientific">Camellia lanceoleosa</name>
    <dbReference type="NCBI Taxonomy" id="1840588"/>
    <lineage>
        <taxon>Eukaryota</taxon>
        <taxon>Viridiplantae</taxon>
        <taxon>Streptophyta</taxon>
        <taxon>Embryophyta</taxon>
        <taxon>Tracheophyta</taxon>
        <taxon>Spermatophyta</taxon>
        <taxon>Magnoliopsida</taxon>
        <taxon>eudicotyledons</taxon>
        <taxon>Gunneridae</taxon>
        <taxon>Pentapetalae</taxon>
        <taxon>asterids</taxon>
        <taxon>Ericales</taxon>
        <taxon>Theaceae</taxon>
        <taxon>Camellia</taxon>
    </lineage>
</organism>
<comment type="caution">
    <text evidence="1">The sequence shown here is derived from an EMBL/GenBank/DDBJ whole genome shotgun (WGS) entry which is preliminary data.</text>
</comment>
<evidence type="ECO:0000313" key="1">
    <source>
        <dbReference type="EMBL" id="KAI7985995.1"/>
    </source>
</evidence>
<sequence length="488" mass="55711">MEVTLGLWMGVLPLVGWLLWWWNDIWYVFRLKVRSSGGGTTTSNCPLPPGHMGVPFIGEMLTFLWYFKVLRRPDDYINSKRRKYGDGVGMYRTHLFKSPAIIACSASANRFVFQSDGNFILEWPTVEILGTNSLVAVQGAAHTRLRSFVSRAINQPDALRRIAIMVQPRIISVLESWAHQDTIVAFTESKKVTFQNIGKFFASFEPGPILDTLDVLFKGMVQGVRAYPLNIPGTAYHHGVQCRRKVEDIFREELEMRKKNPSDAKNDLMDGLMQLKDDEGMKLRDIEVIDNIVSLVVAGYESTSVAIMWALYYLAKYPNVLQKLREENMLISKKKKGELITSDDISKMKYTNKVVEETIRMANIAPIVFRTATKDVEYKGYKIPKGWKVILWVRYLHTDPENFTDPMCFNPDRWNEPTKPGTYQVFGGGSRTCAGNMLARIQVAIFLHHLAVGYKWELVNPNAKMIYLPHPKPVDGVEIVFSKIEEAK</sequence>
<name>A0ACC0FBN0_9ERIC</name>
<protein>
    <submittedName>
        <fullName evidence="1">Ent-kaurenoic acid oxidase 1</fullName>
    </submittedName>
</protein>
<evidence type="ECO:0000313" key="2">
    <source>
        <dbReference type="Proteomes" id="UP001060215"/>
    </source>
</evidence>
<accession>A0ACC0FBN0</accession>
<gene>
    <name evidence="1" type="ORF">LOK49_LG14G00776</name>
</gene>